<accession>A0A1J5TAT9</accession>
<dbReference type="EMBL" id="MLJW01000003">
    <property type="protein sequence ID" value="OIR18047.1"/>
    <property type="molecule type" value="Genomic_DNA"/>
</dbReference>
<dbReference type="AlphaFoldDB" id="A0A1J5TAT9"/>
<sequence length="89" mass="10298">MQSHTNPQTPIAIYQSADGSIATEVRLEGETVWLTQKQMADLFDKDIRTINEHVINVFDEGELVREATIRNFRIVRQEGIVFDQFRCES</sequence>
<dbReference type="PANTHER" id="PTHR35810">
    <property type="entry name" value="CYTOPLASMIC PROTEIN-RELATED"/>
    <property type="match status" value="1"/>
</dbReference>
<protein>
    <submittedName>
        <fullName evidence="1">Uncharacterized protein</fullName>
    </submittedName>
</protein>
<comment type="caution">
    <text evidence="1">The sequence shown here is derived from an EMBL/GenBank/DDBJ whole genome shotgun (WGS) entry which is preliminary data.</text>
</comment>
<proteinExistence type="predicted"/>
<gene>
    <name evidence="1" type="ORF">GALL_13730</name>
</gene>
<organism evidence="1">
    <name type="scientific">mine drainage metagenome</name>
    <dbReference type="NCBI Taxonomy" id="410659"/>
    <lineage>
        <taxon>unclassified sequences</taxon>
        <taxon>metagenomes</taxon>
        <taxon>ecological metagenomes</taxon>
    </lineage>
</organism>
<name>A0A1J5TAT9_9ZZZZ</name>
<evidence type="ECO:0000313" key="1">
    <source>
        <dbReference type="EMBL" id="OIR18047.1"/>
    </source>
</evidence>
<dbReference type="PANTHER" id="PTHR35810:SF1">
    <property type="entry name" value="CYTOPLASMIC PROTEIN"/>
    <property type="match status" value="1"/>
</dbReference>
<reference evidence="1" key="1">
    <citation type="submission" date="2016-10" db="EMBL/GenBank/DDBJ databases">
        <title>Sequence of Gallionella enrichment culture.</title>
        <authorList>
            <person name="Poehlein A."/>
            <person name="Muehling M."/>
            <person name="Daniel R."/>
        </authorList>
    </citation>
    <scope>NUCLEOTIDE SEQUENCE</scope>
</reference>